<feature type="domain" description="Disease resistance protein winged helix" evidence="6">
    <location>
        <begin position="430"/>
        <end position="501"/>
    </location>
</feature>
<keyword evidence="9" id="KW-1185">Reference proteome</keyword>
<dbReference type="PANTHER" id="PTHR23155:SF1205">
    <property type="entry name" value="DISEASE RESISTANCE PROTEIN RPM1"/>
    <property type="match status" value="1"/>
</dbReference>
<dbReference type="FunFam" id="3.40.50.300:FF:001091">
    <property type="entry name" value="Probable disease resistance protein At1g61300"/>
    <property type="match status" value="1"/>
</dbReference>
<dbReference type="AlphaFoldDB" id="A0A834ZQ90"/>
<dbReference type="InterPro" id="IPR042197">
    <property type="entry name" value="Apaf_helical"/>
</dbReference>
<evidence type="ECO:0000313" key="9">
    <source>
        <dbReference type="Proteomes" id="UP000655225"/>
    </source>
</evidence>
<evidence type="ECO:0000256" key="2">
    <source>
        <dbReference type="ARBA" id="ARBA00022741"/>
    </source>
</evidence>
<dbReference type="GO" id="GO:0043531">
    <property type="term" value="F:ADP binding"/>
    <property type="evidence" value="ECO:0007669"/>
    <property type="project" value="InterPro"/>
</dbReference>
<feature type="domain" description="NB-ARC" evidence="4">
    <location>
        <begin position="166"/>
        <end position="340"/>
    </location>
</feature>
<dbReference type="OMA" id="PFAYFRV"/>
<dbReference type="InterPro" id="IPR036388">
    <property type="entry name" value="WH-like_DNA-bd_sf"/>
</dbReference>
<keyword evidence="2" id="KW-0547">Nucleotide-binding</keyword>
<evidence type="ECO:0000256" key="1">
    <source>
        <dbReference type="ARBA" id="ARBA00022737"/>
    </source>
</evidence>
<sequence>MAESVVSFLIEKLESLLVEEAGLLRGVGSEVRDLRDEFESMRAFLRDADTRGESNEVLRAWVKQVRQVAYDTEDVLDEFLLQMAQHSKSIAFLRKPTRPFKELKRRHQIATQIQEIKTRVRDIKERSQRYELNFSEQKGSTSAHMNHDPRIASLYVEEAEIVGIDKPRDELTELLVEGESRRTVIAVVGMGGLGKTTLVKKIFDHQRVRRHFQCYAWVTVSKSFLVQELLISIIKQFCEARKESVPQGIDTAEEVQLMGNMRDYLQHKRYVVFFDDVWSVDSWELIQHALPLNNCGSRVMVTTRISDVASYCTKTSNCLYNLQPLPSQEALKLFCKRAFPLDHGDHYPRELEELSLKIVKRCGGLPLAVVAIGGLLSTKGKRISEWNKLHDSLGSALGTNPILANLSRILLLSYSDLSYHLKSCFLYFAIFPEDYDISCARLIRLWVAEGYATETRGKTLEEVVEDYLNELIDRSLIQRAGTYFDGRIRSCRVHDVLRELILSKCEEESFCKVLMEQNTSLHENTRRLSIHNNALSVPRSKNFSHLRSLFMFGVEKLQNSVIHTLASNIKLLKVLDLQDAALESFPDEIVNLFHLRYLSLKNTNIRVLPKLLGKLQNLETLNLRSTGVGELPIGMLKLQRLRHLLAYSYDFASYPTFSPVRGLKVHEGIGCLTSIQKLSMVEAKRGAHTTRELGNLTQLRRLGIIKMRYEDGAELCASIEKMKYLCSLSVTSIDKEELLDLQSISSPPWFIQRLYLDGRLEKLPNWIPLLSNLVRLRLGWSRLSNKSITVLYPLPNLLELYLYQAYDGEQLIFEGKGFQRLARLEFRWLDRLKLVIIEEGAMPLLQGLSIQKCVQLKKVPLGMEYLTNLKQLDLYDMPDDFERELLYLVLDSEDHKQFKHISDIFFHVPRQGGFSFYSRAEFSNIMLALRNQMNFTSLSFEHLFDEYKQTLLDCNYLNM</sequence>
<evidence type="ECO:0000313" key="8">
    <source>
        <dbReference type="EMBL" id="KAF8409795.1"/>
    </source>
</evidence>
<feature type="domain" description="Disease resistance N-terminal" evidence="5">
    <location>
        <begin position="5"/>
        <end position="89"/>
    </location>
</feature>
<dbReference type="InterPro" id="IPR055414">
    <property type="entry name" value="LRR_R13L4/SHOC2-like"/>
</dbReference>
<accession>A0A834ZQ90</accession>
<dbReference type="OrthoDB" id="598235at2759"/>
<organism evidence="8 9">
    <name type="scientific">Tetracentron sinense</name>
    <name type="common">Spur-leaf</name>
    <dbReference type="NCBI Taxonomy" id="13715"/>
    <lineage>
        <taxon>Eukaryota</taxon>
        <taxon>Viridiplantae</taxon>
        <taxon>Streptophyta</taxon>
        <taxon>Embryophyta</taxon>
        <taxon>Tracheophyta</taxon>
        <taxon>Spermatophyta</taxon>
        <taxon>Magnoliopsida</taxon>
        <taxon>Trochodendrales</taxon>
        <taxon>Trochodendraceae</taxon>
        <taxon>Tetracentron</taxon>
    </lineage>
</organism>
<dbReference type="Gene3D" id="1.10.10.10">
    <property type="entry name" value="Winged helix-like DNA-binding domain superfamily/Winged helix DNA-binding domain"/>
    <property type="match status" value="1"/>
</dbReference>
<keyword evidence="3" id="KW-0611">Plant defense</keyword>
<dbReference type="Pfam" id="PF00931">
    <property type="entry name" value="NB-ARC"/>
    <property type="match status" value="1"/>
</dbReference>
<dbReference type="InterPro" id="IPR041118">
    <property type="entry name" value="Rx_N"/>
</dbReference>
<feature type="domain" description="Disease resistance R13L4/SHOC-2-like LRR" evidence="7">
    <location>
        <begin position="545"/>
        <end position="873"/>
    </location>
</feature>
<dbReference type="CDD" id="cd14798">
    <property type="entry name" value="RX-CC_like"/>
    <property type="match status" value="1"/>
</dbReference>
<dbReference type="Proteomes" id="UP000655225">
    <property type="component" value="Unassembled WGS sequence"/>
</dbReference>
<gene>
    <name evidence="8" type="ORF">HHK36_005874</name>
</gene>
<dbReference type="SUPFAM" id="SSF52540">
    <property type="entry name" value="P-loop containing nucleoside triphosphate hydrolases"/>
    <property type="match status" value="1"/>
</dbReference>
<dbReference type="FunFam" id="1.10.10.10:FF:000322">
    <property type="entry name" value="Probable disease resistance protein At1g63360"/>
    <property type="match status" value="1"/>
</dbReference>
<dbReference type="InterPro" id="IPR058922">
    <property type="entry name" value="WHD_DRP"/>
</dbReference>
<protein>
    <recommendedName>
        <fullName evidence="10">Disease resistance protein RPM1-like</fullName>
    </recommendedName>
</protein>
<dbReference type="Gene3D" id="3.40.50.300">
    <property type="entry name" value="P-loop containing nucleotide triphosphate hydrolases"/>
    <property type="match status" value="1"/>
</dbReference>
<dbReference type="InterPro" id="IPR032675">
    <property type="entry name" value="LRR_dom_sf"/>
</dbReference>
<dbReference type="InterPro" id="IPR027417">
    <property type="entry name" value="P-loop_NTPase"/>
</dbReference>
<dbReference type="InterPro" id="IPR038005">
    <property type="entry name" value="RX-like_CC"/>
</dbReference>
<reference evidence="8 9" key="1">
    <citation type="submission" date="2020-04" db="EMBL/GenBank/DDBJ databases">
        <title>Plant Genome Project.</title>
        <authorList>
            <person name="Zhang R.-G."/>
        </authorList>
    </citation>
    <scope>NUCLEOTIDE SEQUENCE [LARGE SCALE GENOMIC DNA]</scope>
    <source>
        <strain evidence="8">YNK0</strain>
        <tissue evidence="8">Leaf</tissue>
    </source>
</reference>
<evidence type="ECO:0008006" key="10">
    <source>
        <dbReference type="Google" id="ProtNLM"/>
    </source>
</evidence>
<dbReference type="Gene3D" id="3.80.10.10">
    <property type="entry name" value="Ribonuclease Inhibitor"/>
    <property type="match status" value="1"/>
</dbReference>
<dbReference type="InterPro" id="IPR002182">
    <property type="entry name" value="NB-ARC"/>
</dbReference>
<comment type="caution">
    <text evidence="8">The sequence shown here is derived from an EMBL/GenBank/DDBJ whole genome shotgun (WGS) entry which is preliminary data.</text>
</comment>
<dbReference type="PANTHER" id="PTHR23155">
    <property type="entry name" value="DISEASE RESISTANCE PROTEIN RP"/>
    <property type="match status" value="1"/>
</dbReference>
<evidence type="ECO:0000259" key="4">
    <source>
        <dbReference type="Pfam" id="PF00931"/>
    </source>
</evidence>
<dbReference type="Gene3D" id="1.10.8.430">
    <property type="entry name" value="Helical domain of apoptotic protease-activating factors"/>
    <property type="match status" value="1"/>
</dbReference>
<dbReference type="Pfam" id="PF23559">
    <property type="entry name" value="WHD_DRP"/>
    <property type="match status" value="1"/>
</dbReference>
<dbReference type="SUPFAM" id="SSF52058">
    <property type="entry name" value="L domain-like"/>
    <property type="match status" value="1"/>
</dbReference>
<dbReference type="Gene3D" id="1.20.5.4130">
    <property type="match status" value="1"/>
</dbReference>
<dbReference type="EMBL" id="JABCRI010000003">
    <property type="protein sequence ID" value="KAF8409795.1"/>
    <property type="molecule type" value="Genomic_DNA"/>
</dbReference>
<dbReference type="GO" id="GO:0098542">
    <property type="term" value="P:defense response to other organism"/>
    <property type="evidence" value="ECO:0007669"/>
    <property type="project" value="TreeGrafter"/>
</dbReference>
<dbReference type="Pfam" id="PF18052">
    <property type="entry name" value="Rx_N"/>
    <property type="match status" value="1"/>
</dbReference>
<dbReference type="PRINTS" id="PR00364">
    <property type="entry name" value="DISEASERSIST"/>
</dbReference>
<dbReference type="Pfam" id="PF23598">
    <property type="entry name" value="LRR_14"/>
    <property type="match status" value="1"/>
</dbReference>
<evidence type="ECO:0000259" key="5">
    <source>
        <dbReference type="Pfam" id="PF18052"/>
    </source>
</evidence>
<evidence type="ECO:0000259" key="7">
    <source>
        <dbReference type="Pfam" id="PF23598"/>
    </source>
</evidence>
<keyword evidence="1" id="KW-0677">Repeat</keyword>
<name>A0A834ZQ90_TETSI</name>
<proteinExistence type="predicted"/>
<dbReference type="InterPro" id="IPR044974">
    <property type="entry name" value="Disease_R_plants"/>
</dbReference>
<evidence type="ECO:0000256" key="3">
    <source>
        <dbReference type="ARBA" id="ARBA00022821"/>
    </source>
</evidence>
<evidence type="ECO:0000259" key="6">
    <source>
        <dbReference type="Pfam" id="PF23559"/>
    </source>
</evidence>